<feature type="compositionally biased region" description="Pro residues" evidence="2">
    <location>
        <begin position="895"/>
        <end position="904"/>
    </location>
</feature>
<evidence type="ECO:0000259" key="3">
    <source>
        <dbReference type="Pfam" id="PF00149"/>
    </source>
</evidence>
<dbReference type="GO" id="GO:0030288">
    <property type="term" value="C:outer membrane-bounded periplasmic space"/>
    <property type="evidence" value="ECO:0007669"/>
    <property type="project" value="TreeGrafter"/>
</dbReference>
<accession>A0A538TXI7</accession>
<dbReference type="Proteomes" id="UP000316609">
    <property type="component" value="Unassembled WGS sequence"/>
</dbReference>
<reference evidence="5 6" key="1">
    <citation type="journal article" date="2019" name="Nat. Microbiol.">
        <title>Mediterranean grassland soil C-N compound turnover is dependent on rainfall and depth, and is mediated by genomically divergent microorganisms.</title>
        <authorList>
            <person name="Diamond S."/>
            <person name="Andeer P.F."/>
            <person name="Li Z."/>
            <person name="Crits-Christoph A."/>
            <person name="Burstein D."/>
            <person name="Anantharaman K."/>
            <person name="Lane K.R."/>
            <person name="Thomas B.C."/>
            <person name="Pan C."/>
            <person name="Northen T.R."/>
            <person name="Banfield J.F."/>
        </authorList>
    </citation>
    <scope>NUCLEOTIDE SEQUENCE [LARGE SCALE GENOMIC DNA]</scope>
    <source>
        <strain evidence="5">WS_8</strain>
    </source>
</reference>
<dbReference type="PROSITE" id="PS00786">
    <property type="entry name" value="5_NUCLEOTIDASE_2"/>
    <property type="match status" value="1"/>
</dbReference>
<dbReference type="EMBL" id="VBOY01000012">
    <property type="protein sequence ID" value="TMQ68328.1"/>
    <property type="molecule type" value="Genomic_DNA"/>
</dbReference>
<dbReference type="GO" id="GO:0000166">
    <property type="term" value="F:nucleotide binding"/>
    <property type="evidence" value="ECO:0007669"/>
    <property type="project" value="InterPro"/>
</dbReference>
<dbReference type="PANTHER" id="PTHR11575">
    <property type="entry name" value="5'-NUCLEOTIDASE-RELATED"/>
    <property type="match status" value="1"/>
</dbReference>
<dbReference type="InterPro" id="IPR004843">
    <property type="entry name" value="Calcineurin-like_PHP"/>
</dbReference>
<name>A0A538TXI7_UNCEI</name>
<dbReference type="Pfam" id="PF02872">
    <property type="entry name" value="5_nucleotid_C"/>
    <property type="match status" value="2"/>
</dbReference>
<evidence type="ECO:0008006" key="7">
    <source>
        <dbReference type="Google" id="ProtNLM"/>
    </source>
</evidence>
<dbReference type="CDD" id="cd00845">
    <property type="entry name" value="MPP_UshA_N_like"/>
    <property type="match status" value="1"/>
</dbReference>
<dbReference type="AlphaFoldDB" id="A0A538TXI7"/>
<feature type="domain" description="5'-Nucleotidase C-terminal" evidence="4">
    <location>
        <begin position="709"/>
        <end position="853"/>
    </location>
</feature>
<dbReference type="InterPro" id="IPR008334">
    <property type="entry name" value="5'-Nucleotdase_C"/>
</dbReference>
<keyword evidence="1" id="KW-0732">Signal</keyword>
<evidence type="ECO:0000313" key="6">
    <source>
        <dbReference type="Proteomes" id="UP000316609"/>
    </source>
</evidence>
<dbReference type="Gene3D" id="3.60.21.10">
    <property type="match status" value="1"/>
</dbReference>
<evidence type="ECO:0000256" key="1">
    <source>
        <dbReference type="ARBA" id="ARBA00022729"/>
    </source>
</evidence>
<dbReference type="InterPro" id="IPR036907">
    <property type="entry name" value="5'-Nucleotdase_C_sf"/>
</dbReference>
<sequence length="904" mass="96059">MPPWTIRARESAHYVTLTRGRQGRLRASILALACALVASFCAVGPASALDPPLGRALEEIGAPLGRFGDGPLWALLHGAALEASEADVSLAALPDPEVRLAAGPITAGDIARVFPSDDSLEVVVLTGRELRETLERAAHGLATYDYQDRRPLAGPDFAGPRFVAAAGVSYEIDLTRPAGDRIVHLSWRGTPLAPEQRLRVVLDQSLRGAGSAYAALQAAPRAPDAARALRDVLADYVRRHGVLTAAFQRGWTLLPDYASTPERPLIDRLVRLGAAPPAEVQRLAPDQVARRGDFAYWLARAYGWRETRLSGAYPDVPDSLEPWVDGLLKRKVLGATRSAELFQPFAAVSRATVEDWCTAAARAAGYDLSPSDAAFRRSLATGVRLDPPRAGSTSGDTLRVAQLLGLISNARFPAVRVLATTDFHGAMLPAARGADTLGGSAVLAAYLRRLQAENPAGTVLLDAGDLFQGTMISNLAFGRPVVEQMNALGYSAWAIGNHEFDWGPDTLERRVRELRGAALGANLRERSTGRRPSWARADTVVRRRGVRIAVLGLCNPKTPTLTLARNVASFTFDDDSATAATVAGALRRGNQADVVIGLAHAPATMDSTGRVSGDLARLAHVAGVDLWLGGHSHTRVAGEVAGTPVLIPGARGEAVAVCDLVVDPVRHRVVERSARLEITWANRVIPDSAMAALVERARASVAARAAEPVGRSSRRLSRSRTGESTLGDLVTDVLRRTTGTDVALQNNGALRADMPAGPISRGMVYDALPFENTLVTLELTGAEVRQAIEDGLRTERITQVSGIGYVFDLGAPAGARVRSIVDLDGAPLDSARTYRVVCNDFMAGGGDGYTTLARGRNARDTGLSLRDCVEAAIREASRNGALDVSAEGRVSRAPGSPPPERGEE</sequence>
<feature type="region of interest" description="Disordered" evidence="2">
    <location>
        <begin position="883"/>
        <end position="904"/>
    </location>
</feature>
<dbReference type="PRINTS" id="PR01607">
    <property type="entry name" value="APYRASEFAMLY"/>
</dbReference>
<dbReference type="InterPro" id="IPR029052">
    <property type="entry name" value="Metallo-depent_PP-like"/>
</dbReference>
<comment type="caution">
    <text evidence="5">The sequence shown here is derived from an EMBL/GenBank/DDBJ whole genome shotgun (WGS) entry which is preliminary data.</text>
</comment>
<gene>
    <name evidence="5" type="ORF">E6K78_01670</name>
</gene>
<dbReference type="Gene3D" id="3.90.780.10">
    <property type="entry name" value="5'-Nucleotidase, C-terminal domain"/>
    <property type="match status" value="2"/>
</dbReference>
<proteinExistence type="predicted"/>
<dbReference type="GO" id="GO:0046872">
    <property type="term" value="F:metal ion binding"/>
    <property type="evidence" value="ECO:0007669"/>
    <property type="project" value="InterPro"/>
</dbReference>
<evidence type="ECO:0000256" key="2">
    <source>
        <dbReference type="SAM" id="MobiDB-lite"/>
    </source>
</evidence>
<protein>
    <recommendedName>
        <fullName evidence="7">5'-Nucleotidase C-terminal domain-containing protein</fullName>
    </recommendedName>
</protein>
<dbReference type="InterPro" id="IPR006179">
    <property type="entry name" value="5_nucleotidase/apyrase"/>
</dbReference>
<dbReference type="GO" id="GO:0009166">
    <property type="term" value="P:nucleotide catabolic process"/>
    <property type="evidence" value="ECO:0007669"/>
    <property type="project" value="InterPro"/>
</dbReference>
<dbReference type="GO" id="GO:0016788">
    <property type="term" value="F:hydrolase activity, acting on ester bonds"/>
    <property type="evidence" value="ECO:0007669"/>
    <property type="project" value="InterPro"/>
</dbReference>
<feature type="domain" description="Calcineurin-like phosphoesterase" evidence="3">
    <location>
        <begin position="416"/>
        <end position="634"/>
    </location>
</feature>
<dbReference type="SUPFAM" id="SSF55816">
    <property type="entry name" value="5'-nucleotidase (syn. UDP-sugar hydrolase), C-terminal domain"/>
    <property type="match status" value="2"/>
</dbReference>
<evidence type="ECO:0000313" key="5">
    <source>
        <dbReference type="EMBL" id="TMQ68328.1"/>
    </source>
</evidence>
<organism evidence="5 6">
    <name type="scientific">Eiseniibacteriota bacterium</name>
    <dbReference type="NCBI Taxonomy" id="2212470"/>
    <lineage>
        <taxon>Bacteria</taxon>
        <taxon>Candidatus Eiseniibacteriota</taxon>
    </lineage>
</organism>
<evidence type="ECO:0000259" key="4">
    <source>
        <dbReference type="Pfam" id="PF02872"/>
    </source>
</evidence>
<dbReference type="Pfam" id="PF00149">
    <property type="entry name" value="Metallophos"/>
    <property type="match status" value="1"/>
</dbReference>
<dbReference type="PANTHER" id="PTHR11575:SF24">
    <property type="entry name" value="5'-NUCLEOTIDASE"/>
    <property type="match status" value="1"/>
</dbReference>
<feature type="domain" description="5'-Nucleotidase C-terminal" evidence="4">
    <location>
        <begin position="66"/>
        <end position="216"/>
    </location>
</feature>
<dbReference type="InterPro" id="IPR006146">
    <property type="entry name" value="5'-Nucleotdase_CS"/>
</dbReference>
<dbReference type="SUPFAM" id="SSF56300">
    <property type="entry name" value="Metallo-dependent phosphatases"/>
    <property type="match status" value="1"/>
</dbReference>